<evidence type="ECO:0000256" key="6">
    <source>
        <dbReference type="ARBA" id="ARBA00023004"/>
    </source>
</evidence>
<organism evidence="8 11">
    <name type="scientific">Adineta steineri</name>
    <dbReference type="NCBI Taxonomy" id="433720"/>
    <lineage>
        <taxon>Eukaryota</taxon>
        <taxon>Metazoa</taxon>
        <taxon>Spiralia</taxon>
        <taxon>Gnathifera</taxon>
        <taxon>Rotifera</taxon>
        <taxon>Eurotatoria</taxon>
        <taxon>Bdelloidea</taxon>
        <taxon>Adinetida</taxon>
        <taxon>Adinetidae</taxon>
        <taxon>Adineta</taxon>
    </lineage>
</organism>
<dbReference type="InterPro" id="IPR005123">
    <property type="entry name" value="Oxoglu/Fe-dep_dioxygenase_dom"/>
</dbReference>
<accession>A0A814H7U8</accession>
<keyword evidence="4" id="KW-0223">Dioxygenase</keyword>
<evidence type="ECO:0000313" key="9">
    <source>
        <dbReference type="EMBL" id="CAF1359550.1"/>
    </source>
</evidence>
<dbReference type="GO" id="GO:0016705">
    <property type="term" value="F:oxidoreductase activity, acting on paired donors, with incorporation or reduction of molecular oxygen"/>
    <property type="evidence" value="ECO:0007669"/>
    <property type="project" value="InterPro"/>
</dbReference>
<dbReference type="EMBL" id="CAJNOI010000075">
    <property type="protein sequence ID" value="CAF1007047.1"/>
    <property type="molecule type" value="Genomic_DNA"/>
</dbReference>
<dbReference type="EMBL" id="CAJNOM010000325">
    <property type="protein sequence ID" value="CAF1359550.1"/>
    <property type="molecule type" value="Genomic_DNA"/>
</dbReference>
<dbReference type="PROSITE" id="PS51471">
    <property type="entry name" value="FE2OG_OXY"/>
    <property type="match status" value="1"/>
</dbReference>
<dbReference type="AlphaFoldDB" id="A0A814H7U8"/>
<evidence type="ECO:0000256" key="2">
    <source>
        <dbReference type="ARBA" id="ARBA00022723"/>
    </source>
</evidence>
<gene>
    <name evidence="8" type="ORF">BJG266_LOCUS16251</name>
    <name evidence="9" type="ORF">QVE165_LOCUS34463</name>
</gene>
<comment type="caution">
    <text evidence="8">The sequence shown here is derived from an EMBL/GenBank/DDBJ whole genome shotgun (WGS) entry which is preliminary data.</text>
</comment>
<evidence type="ECO:0000256" key="4">
    <source>
        <dbReference type="ARBA" id="ARBA00022964"/>
    </source>
</evidence>
<evidence type="ECO:0000259" key="7">
    <source>
        <dbReference type="PROSITE" id="PS51471"/>
    </source>
</evidence>
<dbReference type="Pfam" id="PF25238">
    <property type="entry name" value="OGFOD2-like"/>
    <property type="match status" value="1"/>
</dbReference>
<feature type="domain" description="Fe2OG dioxygenase" evidence="7">
    <location>
        <begin position="196"/>
        <end position="291"/>
    </location>
</feature>
<dbReference type="GO" id="GO:0051213">
    <property type="term" value="F:dioxygenase activity"/>
    <property type="evidence" value="ECO:0007669"/>
    <property type="project" value="UniProtKB-KW"/>
</dbReference>
<keyword evidence="2" id="KW-0479">Metal-binding</keyword>
<keyword evidence="5" id="KW-0560">Oxidoreductase</keyword>
<evidence type="ECO:0000256" key="1">
    <source>
        <dbReference type="ARBA" id="ARBA00001961"/>
    </source>
</evidence>
<keyword evidence="10" id="KW-1185">Reference proteome</keyword>
<evidence type="ECO:0000313" key="11">
    <source>
        <dbReference type="Proteomes" id="UP000663877"/>
    </source>
</evidence>
<dbReference type="Proteomes" id="UP000663877">
    <property type="component" value="Unassembled WGS sequence"/>
</dbReference>
<evidence type="ECO:0000313" key="8">
    <source>
        <dbReference type="EMBL" id="CAF1007047.1"/>
    </source>
</evidence>
<sequence>MKKTFCRCSCFFKSNIYLEQIGAHVHYIDDEQFRKEHQQLASDKNDIEQLLNSVHKEINRRQTLDTDARIRKEKIRKEYQPLYPELYQFQSKFLSEHFKQICAQPKSSNEYLKKFNNGIYSIPVFTTEFCTKFIDELKHFEASPMPKGRPNTMNNYGVLLDELGFSNFIDELRNQYLNPLVKALYSDEYVGDTGLDSHKAFVVSYKIGQDIDLGYHYDNAEVTLNVSLGAQFEGGDLYFGTMAKANRTVFSNFTFVEHMPTFGILHRGQHLHGSEPITSGERYNFIIWMRSSSKRNQLCPMCWQKPEYLIPVESDSYGDGMTNSIENI</sequence>
<comment type="cofactor">
    <cofactor evidence="1">
        <name>L-ascorbate</name>
        <dbReference type="ChEBI" id="CHEBI:38290"/>
    </cofactor>
</comment>
<name>A0A814H7U8_9BILA</name>
<dbReference type="Proteomes" id="UP000663832">
    <property type="component" value="Unassembled WGS sequence"/>
</dbReference>
<evidence type="ECO:0000313" key="10">
    <source>
        <dbReference type="Proteomes" id="UP000663832"/>
    </source>
</evidence>
<dbReference type="InterPro" id="IPR006620">
    <property type="entry name" value="Pro_4_hyd_alph"/>
</dbReference>
<dbReference type="PANTHER" id="PTHR24014:SF4">
    <property type="entry name" value="2-OXOGLUTARATE AND IRON-DEPENDENT OXYGENASE DOMAIN-CONTAINING PROTEIN 2"/>
    <property type="match status" value="1"/>
</dbReference>
<dbReference type="PANTHER" id="PTHR24014">
    <property type="entry name" value="2-OXOGLUTARATE AND IRON-DEPENDENT OXYGENASE DOMAIN-CONTAINING PROTEIN 2"/>
    <property type="match status" value="1"/>
</dbReference>
<dbReference type="SMART" id="SM00702">
    <property type="entry name" value="P4Hc"/>
    <property type="match status" value="1"/>
</dbReference>
<keyword evidence="3" id="KW-0847">Vitamin C</keyword>
<keyword evidence="6" id="KW-0408">Iron</keyword>
<proteinExistence type="predicted"/>
<dbReference type="GO" id="GO:0031418">
    <property type="term" value="F:L-ascorbic acid binding"/>
    <property type="evidence" value="ECO:0007669"/>
    <property type="project" value="UniProtKB-KW"/>
</dbReference>
<dbReference type="Gene3D" id="2.60.120.620">
    <property type="entry name" value="q2cbj1_9rhob like domain"/>
    <property type="match status" value="1"/>
</dbReference>
<reference evidence="8" key="1">
    <citation type="submission" date="2021-02" db="EMBL/GenBank/DDBJ databases">
        <authorList>
            <person name="Nowell W R."/>
        </authorList>
    </citation>
    <scope>NUCLEOTIDE SEQUENCE</scope>
</reference>
<dbReference type="GO" id="GO:0005506">
    <property type="term" value="F:iron ion binding"/>
    <property type="evidence" value="ECO:0007669"/>
    <property type="project" value="InterPro"/>
</dbReference>
<evidence type="ECO:0000256" key="5">
    <source>
        <dbReference type="ARBA" id="ARBA00023002"/>
    </source>
</evidence>
<evidence type="ECO:0000256" key="3">
    <source>
        <dbReference type="ARBA" id="ARBA00022896"/>
    </source>
</evidence>
<protein>
    <recommendedName>
        <fullName evidence="7">Fe2OG dioxygenase domain-containing protein</fullName>
    </recommendedName>
</protein>
<dbReference type="OrthoDB" id="1736837at2759"/>